<dbReference type="EMBL" id="VUJU01003387">
    <property type="protein sequence ID" value="KAF0758069.1"/>
    <property type="molecule type" value="Genomic_DNA"/>
</dbReference>
<dbReference type="Proteomes" id="UP000478052">
    <property type="component" value="Unassembled WGS sequence"/>
</dbReference>
<protein>
    <submittedName>
        <fullName evidence="1">G PROTEIN RECEP F1 2 domain-containing protein</fullName>
    </submittedName>
</protein>
<gene>
    <name evidence="1" type="ORF">FWK35_00012086</name>
</gene>
<evidence type="ECO:0000313" key="1">
    <source>
        <dbReference type="EMBL" id="KAF0758069.1"/>
    </source>
</evidence>
<keyword evidence="2" id="KW-1185">Reference proteome</keyword>
<sequence length="102" mass="12005">MKPRAKWQNSKYPNDKIKFNQLSNKLKKLLLQPTAPYGRQPNPYYVLALRGRDTRMCCLCVFVLYTRNIVQKCFARDNITPSIFISKLPKFLIALRRTLPVM</sequence>
<organism evidence="1 2">
    <name type="scientific">Aphis craccivora</name>
    <name type="common">Cowpea aphid</name>
    <dbReference type="NCBI Taxonomy" id="307492"/>
    <lineage>
        <taxon>Eukaryota</taxon>
        <taxon>Metazoa</taxon>
        <taxon>Ecdysozoa</taxon>
        <taxon>Arthropoda</taxon>
        <taxon>Hexapoda</taxon>
        <taxon>Insecta</taxon>
        <taxon>Pterygota</taxon>
        <taxon>Neoptera</taxon>
        <taxon>Paraneoptera</taxon>
        <taxon>Hemiptera</taxon>
        <taxon>Sternorrhyncha</taxon>
        <taxon>Aphidomorpha</taxon>
        <taxon>Aphidoidea</taxon>
        <taxon>Aphididae</taxon>
        <taxon>Aphidini</taxon>
        <taxon>Aphis</taxon>
        <taxon>Aphis</taxon>
    </lineage>
</organism>
<dbReference type="AlphaFoldDB" id="A0A6G0YLA5"/>
<name>A0A6G0YLA5_APHCR</name>
<accession>A0A6G0YLA5</accession>
<evidence type="ECO:0000313" key="2">
    <source>
        <dbReference type="Proteomes" id="UP000478052"/>
    </source>
</evidence>
<comment type="caution">
    <text evidence="1">The sequence shown here is derived from an EMBL/GenBank/DDBJ whole genome shotgun (WGS) entry which is preliminary data.</text>
</comment>
<reference evidence="1 2" key="1">
    <citation type="submission" date="2019-08" db="EMBL/GenBank/DDBJ databases">
        <title>Whole genome of Aphis craccivora.</title>
        <authorList>
            <person name="Voronova N.V."/>
            <person name="Shulinski R.S."/>
            <person name="Bandarenka Y.V."/>
            <person name="Zhorov D.G."/>
            <person name="Warner D."/>
        </authorList>
    </citation>
    <scope>NUCLEOTIDE SEQUENCE [LARGE SCALE GENOMIC DNA]</scope>
    <source>
        <strain evidence="1">180601</strain>
        <tissue evidence="1">Whole Body</tissue>
    </source>
</reference>
<proteinExistence type="predicted"/>